<evidence type="ECO:0000313" key="2">
    <source>
        <dbReference type="EMBL" id="SQD76761.1"/>
    </source>
</evidence>
<feature type="transmembrane region" description="Helical" evidence="1">
    <location>
        <begin position="65"/>
        <end position="88"/>
    </location>
</feature>
<reference evidence="3" key="1">
    <citation type="submission" date="2018-05" db="EMBL/GenBank/DDBJ databases">
        <authorList>
            <person name="Cea G.-C."/>
            <person name="William W."/>
        </authorList>
    </citation>
    <scope>NUCLEOTIDE SEQUENCE [LARGE SCALE GENOMIC DNA]</scope>
    <source>
        <strain evidence="3">DB21MT 5</strain>
    </source>
</reference>
<feature type="transmembrane region" description="Helical" evidence="1">
    <location>
        <begin position="152"/>
        <end position="178"/>
    </location>
</feature>
<name>A0A330LL67_9GAMM</name>
<accession>A0A330LL67</accession>
<keyword evidence="1" id="KW-1133">Transmembrane helix</keyword>
<dbReference type="EMBL" id="LS483250">
    <property type="protein sequence ID" value="SQD76761.1"/>
    <property type="molecule type" value="Genomic_DNA"/>
</dbReference>
<dbReference type="AlphaFoldDB" id="A0A330LL67"/>
<proteinExistence type="predicted"/>
<feature type="transmembrane region" description="Helical" evidence="1">
    <location>
        <begin position="109"/>
        <end position="132"/>
    </location>
</feature>
<organism evidence="2 3">
    <name type="scientific">Moritella yayanosii</name>
    <dbReference type="NCBI Taxonomy" id="69539"/>
    <lineage>
        <taxon>Bacteria</taxon>
        <taxon>Pseudomonadati</taxon>
        <taxon>Pseudomonadota</taxon>
        <taxon>Gammaproteobacteria</taxon>
        <taxon>Alteromonadales</taxon>
        <taxon>Moritellaceae</taxon>
        <taxon>Moritella</taxon>
    </lineage>
</organism>
<sequence>MIEQQLKRQITLFEAVLNNYSTLQRCLMFTCAFLVISGFVFAERANIASFLFSGLPIGIGLTSNFIAPLVVVGFLAFSCSAYFGIMCVPKVSLLSQQTNDNGFLSELRVALVFGACFGLLTAILCSLIFVIAEPHLPLGFLKYHQIFGSLDFVLIVLTAIFSSTLYLSVLMLPLSIVLSRLMVFETTPSQFKLTTGSIVISSIILALFMALLVAVITATLSINLIIFIVIVTIITSSTLGLLYWFVGLEASLVANLVYCLLVSYLAHIFL</sequence>
<dbReference type="OrthoDB" id="6399695at2"/>
<protein>
    <submittedName>
        <fullName evidence="2">Uncharacterized protein</fullName>
    </submittedName>
</protein>
<gene>
    <name evidence="2" type="ORF">MORIYA_0283</name>
</gene>
<evidence type="ECO:0000256" key="1">
    <source>
        <dbReference type="SAM" id="Phobius"/>
    </source>
</evidence>
<keyword evidence="1" id="KW-0472">Membrane</keyword>
<evidence type="ECO:0000313" key="3">
    <source>
        <dbReference type="Proteomes" id="UP000250163"/>
    </source>
</evidence>
<feature type="transmembrane region" description="Helical" evidence="1">
    <location>
        <begin position="224"/>
        <end position="245"/>
    </location>
</feature>
<feature type="transmembrane region" description="Helical" evidence="1">
    <location>
        <begin position="198"/>
        <end position="218"/>
    </location>
</feature>
<keyword evidence="3" id="KW-1185">Reference proteome</keyword>
<keyword evidence="1" id="KW-0812">Transmembrane</keyword>
<feature type="transmembrane region" description="Helical" evidence="1">
    <location>
        <begin position="26"/>
        <end position="45"/>
    </location>
</feature>
<dbReference type="Proteomes" id="UP000250163">
    <property type="component" value="Chromosome MORIYA"/>
</dbReference>
<dbReference type="KEGG" id="mya:MORIYA_0283"/>
<feature type="transmembrane region" description="Helical" evidence="1">
    <location>
        <begin position="252"/>
        <end position="269"/>
    </location>
</feature>
<dbReference type="RefSeq" id="WP_112712045.1">
    <property type="nucleotide sequence ID" value="NZ_LS483250.1"/>
</dbReference>